<dbReference type="InParanoid" id="A0A482WGG6"/>
<evidence type="ECO:0000256" key="1">
    <source>
        <dbReference type="SAM" id="MobiDB-lite"/>
    </source>
</evidence>
<feature type="compositionally biased region" description="Basic and acidic residues" evidence="1">
    <location>
        <begin position="55"/>
        <end position="68"/>
    </location>
</feature>
<evidence type="ECO:0000313" key="3">
    <source>
        <dbReference type="Proteomes" id="UP000291343"/>
    </source>
</evidence>
<dbReference type="EMBL" id="QKKF02036444">
    <property type="protein sequence ID" value="RZF32587.1"/>
    <property type="molecule type" value="Genomic_DNA"/>
</dbReference>
<reference evidence="2 3" key="1">
    <citation type="journal article" date="2017" name="Gigascience">
        <title>Genome sequence of the small brown planthopper, Laodelphax striatellus.</title>
        <authorList>
            <person name="Zhu J."/>
            <person name="Jiang F."/>
            <person name="Wang X."/>
            <person name="Yang P."/>
            <person name="Bao Y."/>
            <person name="Zhao W."/>
            <person name="Wang W."/>
            <person name="Lu H."/>
            <person name="Wang Q."/>
            <person name="Cui N."/>
            <person name="Li J."/>
            <person name="Chen X."/>
            <person name="Luo L."/>
            <person name="Yu J."/>
            <person name="Kang L."/>
            <person name="Cui F."/>
        </authorList>
    </citation>
    <scope>NUCLEOTIDE SEQUENCE [LARGE SCALE GENOMIC DNA]</scope>
    <source>
        <strain evidence="2">Lst14</strain>
    </source>
</reference>
<dbReference type="SMR" id="A0A482WGG6"/>
<name>A0A482WGG6_LAOST</name>
<keyword evidence="3" id="KW-1185">Reference proteome</keyword>
<gene>
    <name evidence="2" type="ORF">LSTR_LSTR011034</name>
</gene>
<accession>A0A482WGG6</accession>
<feature type="region of interest" description="Disordered" evidence="1">
    <location>
        <begin position="19"/>
        <end position="69"/>
    </location>
</feature>
<evidence type="ECO:0000313" key="2">
    <source>
        <dbReference type="EMBL" id="RZF32587.1"/>
    </source>
</evidence>
<organism evidence="2 3">
    <name type="scientific">Laodelphax striatellus</name>
    <name type="common">Small brown planthopper</name>
    <name type="synonym">Delphax striatella</name>
    <dbReference type="NCBI Taxonomy" id="195883"/>
    <lineage>
        <taxon>Eukaryota</taxon>
        <taxon>Metazoa</taxon>
        <taxon>Ecdysozoa</taxon>
        <taxon>Arthropoda</taxon>
        <taxon>Hexapoda</taxon>
        <taxon>Insecta</taxon>
        <taxon>Pterygota</taxon>
        <taxon>Neoptera</taxon>
        <taxon>Paraneoptera</taxon>
        <taxon>Hemiptera</taxon>
        <taxon>Auchenorrhyncha</taxon>
        <taxon>Fulgoroidea</taxon>
        <taxon>Delphacidae</taxon>
        <taxon>Criomorphinae</taxon>
        <taxon>Laodelphax</taxon>
    </lineage>
</organism>
<dbReference type="Proteomes" id="UP000291343">
    <property type="component" value="Unassembled WGS sequence"/>
</dbReference>
<protein>
    <submittedName>
        <fullName evidence="2">Uncharacterized protein</fullName>
    </submittedName>
</protein>
<feature type="compositionally biased region" description="Basic and acidic residues" evidence="1">
    <location>
        <begin position="19"/>
        <end position="48"/>
    </location>
</feature>
<comment type="caution">
    <text evidence="2">The sequence shown here is derived from an EMBL/GenBank/DDBJ whole genome shotgun (WGS) entry which is preliminary data.</text>
</comment>
<sequence length="133" mass="15446">MSARNNHVKVFGDRVELRKRLETGKMKREKEKGKKKEKEKKKETELRWTRKMTKSRKEKEENLEETKKMKSAQFKWIPTLVTTSLAALMSSENMSGLVCRMRRLELNRAPPQETEDGTNVGCSPAFRGFVKAG</sequence>
<dbReference type="AlphaFoldDB" id="A0A482WGG6"/>
<proteinExistence type="predicted"/>